<dbReference type="SUPFAM" id="SSF56752">
    <property type="entry name" value="D-aminoacid aminotransferase-like PLP-dependent enzymes"/>
    <property type="match status" value="1"/>
</dbReference>
<dbReference type="EC" id="2.6.1.42" evidence="6"/>
<gene>
    <name evidence="10" type="ORF">P3W85_01125</name>
</gene>
<evidence type="ECO:0000256" key="8">
    <source>
        <dbReference type="ARBA" id="ARBA00048798"/>
    </source>
</evidence>
<dbReference type="Pfam" id="PF01063">
    <property type="entry name" value="Aminotran_4"/>
    <property type="match status" value="1"/>
</dbReference>
<dbReference type="InterPro" id="IPR036038">
    <property type="entry name" value="Aminotransferase-like"/>
</dbReference>
<dbReference type="Gene3D" id="3.20.10.10">
    <property type="entry name" value="D-amino Acid Aminotransferase, subunit A, domain 2"/>
    <property type="match status" value="1"/>
</dbReference>
<comment type="pathway">
    <text evidence="4">Amino-acid biosynthesis; L-leucine biosynthesis; L-leucine from 3-methyl-2-oxobutanoate: step 4/4.</text>
</comment>
<evidence type="ECO:0000256" key="4">
    <source>
        <dbReference type="ARBA" id="ARBA00005072"/>
    </source>
</evidence>
<comment type="catalytic activity">
    <reaction evidence="7">
        <text>L-valine + 2-oxoglutarate = 3-methyl-2-oxobutanoate + L-glutamate</text>
        <dbReference type="Rhea" id="RHEA:24813"/>
        <dbReference type="ChEBI" id="CHEBI:11851"/>
        <dbReference type="ChEBI" id="CHEBI:16810"/>
        <dbReference type="ChEBI" id="CHEBI:29985"/>
        <dbReference type="ChEBI" id="CHEBI:57762"/>
        <dbReference type="EC" id="2.6.1.42"/>
    </reaction>
</comment>
<comment type="similarity">
    <text evidence="5">Belongs to the class-IV pyridoxal-phosphate-dependent aminotransferase family.</text>
</comment>
<dbReference type="InterPro" id="IPR043132">
    <property type="entry name" value="BCAT-like_C"/>
</dbReference>
<dbReference type="PANTHER" id="PTHR42743">
    <property type="entry name" value="AMINO-ACID AMINOTRANSFERASE"/>
    <property type="match status" value="1"/>
</dbReference>
<dbReference type="PANTHER" id="PTHR42743:SF11">
    <property type="entry name" value="AMINODEOXYCHORISMATE LYASE"/>
    <property type="match status" value="1"/>
</dbReference>
<keyword evidence="10" id="KW-0808">Transferase</keyword>
<dbReference type="RefSeq" id="WP_276263413.1">
    <property type="nucleotide sequence ID" value="NZ_JARJLM010000017.1"/>
</dbReference>
<dbReference type="EMBL" id="JARJLM010000017">
    <property type="protein sequence ID" value="MDF3831568.1"/>
    <property type="molecule type" value="Genomic_DNA"/>
</dbReference>
<proteinExistence type="inferred from homology"/>
<evidence type="ECO:0000313" key="10">
    <source>
        <dbReference type="EMBL" id="MDF3831568.1"/>
    </source>
</evidence>
<reference evidence="10 11" key="1">
    <citation type="submission" date="2023-03" db="EMBL/GenBank/DDBJ databases">
        <title>Draft assemblies of triclosan tolerant bacteria isolated from returned activated sludge.</title>
        <authorList>
            <person name="Van Hamelsveld S."/>
        </authorList>
    </citation>
    <scope>NUCLEOTIDE SEQUENCE [LARGE SCALE GENOMIC DNA]</scope>
    <source>
        <strain evidence="10 11">GW210010_S58</strain>
    </source>
</reference>
<comment type="caution">
    <text evidence="10">The sequence shown here is derived from an EMBL/GenBank/DDBJ whole genome shotgun (WGS) entry which is preliminary data.</text>
</comment>
<dbReference type="NCBIfam" id="NF009896">
    <property type="entry name" value="PRK13356.1"/>
    <property type="match status" value="1"/>
</dbReference>
<dbReference type="Proteomes" id="UP001216674">
    <property type="component" value="Unassembled WGS sequence"/>
</dbReference>
<evidence type="ECO:0000256" key="3">
    <source>
        <dbReference type="ARBA" id="ARBA00004931"/>
    </source>
</evidence>
<evidence type="ECO:0000256" key="1">
    <source>
        <dbReference type="ARBA" id="ARBA00003109"/>
    </source>
</evidence>
<comment type="catalytic activity">
    <reaction evidence="9">
        <text>L-leucine + 2-oxoglutarate = 4-methyl-2-oxopentanoate + L-glutamate</text>
        <dbReference type="Rhea" id="RHEA:18321"/>
        <dbReference type="ChEBI" id="CHEBI:16810"/>
        <dbReference type="ChEBI" id="CHEBI:17865"/>
        <dbReference type="ChEBI" id="CHEBI:29985"/>
        <dbReference type="ChEBI" id="CHEBI:57427"/>
        <dbReference type="EC" id="2.6.1.42"/>
    </reaction>
</comment>
<sequence>MSRAEITWFDGSWSTTKVPLIGATDHAFWMASTVFDGARSIQGHVPDIAAHSERLIRSAVALGMHPKINREEVESLVCEGLKRLPQGHFDYYIKMLFFCSDGFLLPDPASTALALHIFESPLPEDSGFSATFSQFRRPEPSMAPTDAKASCLYPNTQRVLRDATARGFDGAVVLGPDGHVAEFAVANLWIVRDGVAMTPELNGAFLNGITRQRVMALLREDGIEVREVRLTPTDVLEADELFSTGNHGKVLHCDRIEDRSLPHGPVASRARELYMAYALSC</sequence>
<organism evidence="10 11">
    <name type="scientific">Cupriavidus basilensis</name>
    <dbReference type="NCBI Taxonomy" id="68895"/>
    <lineage>
        <taxon>Bacteria</taxon>
        <taxon>Pseudomonadati</taxon>
        <taxon>Pseudomonadota</taxon>
        <taxon>Betaproteobacteria</taxon>
        <taxon>Burkholderiales</taxon>
        <taxon>Burkholderiaceae</taxon>
        <taxon>Cupriavidus</taxon>
    </lineage>
</organism>
<dbReference type="GO" id="GO:0004084">
    <property type="term" value="F:branched-chain-amino-acid transaminase activity"/>
    <property type="evidence" value="ECO:0007669"/>
    <property type="project" value="UniProtKB-EC"/>
</dbReference>
<dbReference type="InterPro" id="IPR001544">
    <property type="entry name" value="Aminotrans_IV"/>
</dbReference>
<evidence type="ECO:0000256" key="9">
    <source>
        <dbReference type="ARBA" id="ARBA00049229"/>
    </source>
</evidence>
<evidence type="ECO:0000256" key="5">
    <source>
        <dbReference type="ARBA" id="ARBA00009320"/>
    </source>
</evidence>
<evidence type="ECO:0000256" key="7">
    <source>
        <dbReference type="ARBA" id="ARBA00048212"/>
    </source>
</evidence>
<evidence type="ECO:0000256" key="6">
    <source>
        <dbReference type="ARBA" id="ARBA00013053"/>
    </source>
</evidence>
<dbReference type="InterPro" id="IPR043131">
    <property type="entry name" value="BCAT-like_N"/>
</dbReference>
<evidence type="ECO:0000256" key="2">
    <source>
        <dbReference type="ARBA" id="ARBA00004824"/>
    </source>
</evidence>
<keyword evidence="11" id="KW-1185">Reference proteome</keyword>
<comment type="function">
    <text evidence="1">Acts on leucine, isoleucine and valine.</text>
</comment>
<dbReference type="Gene3D" id="3.30.470.10">
    <property type="match status" value="1"/>
</dbReference>
<comment type="pathway">
    <text evidence="2">Amino-acid biosynthesis; L-isoleucine biosynthesis; L-isoleucine from 2-oxobutanoate: step 4/4.</text>
</comment>
<comment type="catalytic activity">
    <reaction evidence="8">
        <text>L-isoleucine + 2-oxoglutarate = (S)-3-methyl-2-oxopentanoate + L-glutamate</text>
        <dbReference type="Rhea" id="RHEA:24801"/>
        <dbReference type="ChEBI" id="CHEBI:16810"/>
        <dbReference type="ChEBI" id="CHEBI:29985"/>
        <dbReference type="ChEBI" id="CHEBI:35146"/>
        <dbReference type="ChEBI" id="CHEBI:58045"/>
        <dbReference type="EC" id="2.6.1.42"/>
    </reaction>
</comment>
<accession>A0ABT6AGM5</accession>
<name>A0ABT6AGM5_9BURK</name>
<keyword evidence="10" id="KW-0032">Aminotransferase</keyword>
<evidence type="ECO:0000313" key="11">
    <source>
        <dbReference type="Proteomes" id="UP001216674"/>
    </source>
</evidence>
<protein>
    <recommendedName>
        <fullName evidence="6">branched-chain-amino-acid transaminase</fullName>
        <ecNumber evidence="6">2.6.1.42</ecNumber>
    </recommendedName>
</protein>
<comment type="pathway">
    <text evidence="3">Amino-acid biosynthesis; L-valine biosynthesis; L-valine from pyruvate: step 4/4.</text>
</comment>
<dbReference type="InterPro" id="IPR050571">
    <property type="entry name" value="Class-IV_PLP-Dep_Aminotrnsfr"/>
</dbReference>